<keyword evidence="3" id="KW-0032">Aminotransferase</keyword>
<feature type="domain" description="Aminotransferase class I/classII large" evidence="6">
    <location>
        <begin position="5"/>
        <end position="225"/>
    </location>
</feature>
<dbReference type="SUPFAM" id="SSF53383">
    <property type="entry name" value="PLP-dependent transferases"/>
    <property type="match status" value="1"/>
</dbReference>
<keyword evidence="5" id="KW-0663">Pyridoxal phosphate</keyword>
<evidence type="ECO:0000313" key="7">
    <source>
        <dbReference type="EMBL" id="KAJ3552783.1"/>
    </source>
</evidence>
<gene>
    <name evidence="7" type="ORF">NP233_g12794</name>
</gene>
<evidence type="ECO:0000256" key="5">
    <source>
        <dbReference type="ARBA" id="ARBA00022898"/>
    </source>
</evidence>
<evidence type="ECO:0000256" key="3">
    <source>
        <dbReference type="ARBA" id="ARBA00022576"/>
    </source>
</evidence>
<evidence type="ECO:0000256" key="2">
    <source>
        <dbReference type="ARBA" id="ARBA00007441"/>
    </source>
</evidence>
<organism evidence="7 8">
    <name type="scientific">Leucocoprinus birnbaumii</name>
    <dbReference type="NCBI Taxonomy" id="56174"/>
    <lineage>
        <taxon>Eukaryota</taxon>
        <taxon>Fungi</taxon>
        <taxon>Dikarya</taxon>
        <taxon>Basidiomycota</taxon>
        <taxon>Agaricomycotina</taxon>
        <taxon>Agaricomycetes</taxon>
        <taxon>Agaricomycetidae</taxon>
        <taxon>Agaricales</taxon>
        <taxon>Agaricineae</taxon>
        <taxon>Agaricaceae</taxon>
        <taxon>Leucocoprinus</taxon>
    </lineage>
</organism>
<comment type="caution">
    <text evidence="7">The sequence shown here is derived from an EMBL/GenBank/DDBJ whole genome shotgun (WGS) entry which is preliminary data.</text>
</comment>
<evidence type="ECO:0000313" key="8">
    <source>
        <dbReference type="Proteomes" id="UP001213000"/>
    </source>
</evidence>
<comment type="cofactor">
    <cofactor evidence="1">
        <name>pyridoxal 5'-phosphate</name>
        <dbReference type="ChEBI" id="CHEBI:597326"/>
    </cofactor>
</comment>
<keyword evidence="4" id="KW-0808">Transferase</keyword>
<dbReference type="PANTHER" id="PTHR42790">
    <property type="entry name" value="AMINOTRANSFERASE"/>
    <property type="match status" value="1"/>
</dbReference>
<dbReference type="InterPro" id="IPR015424">
    <property type="entry name" value="PyrdxlP-dep_Trfase"/>
</dbReference>
<evidence type="ECO:0000259" key="6">
    <source>
        <dbReference type="Pfam" id="PF00155"/>
    </source>
</evidence>
<proteinExistence type="inferred from homology"/>
<dbReference type="GO" id="GO:0008483">
    <property type="term" value="F:transaminase activity"/>
    <property type="evidence" value="ECO:0007669"/>
    <property type="project" value="UniProtKB-KW"/>
</dbReference>
<dbReference type="InterPro" id="IPR015422">
    <property type="entry name" value="PyrdxlP-dep_Trfase_small"/>
</dbReference>
<dbReference type="InterPro" id="IPR015421">
    <property type="entry name" value="PyrdxlP-dep_Trfase_major"/>
</dbReference>
<dbReference type="InterPro" id="IPR004839">
    <property type="entry name" value="Aminotransferase_I/II_large"/>
</dbReference>
<dbReference type="EMBL" id="JANIEX010002004">
    <property type="protein sequence ID" value="KAJ3552783.1"/>
    <property type="molecule type" value="Genomic_DNA"/>
</dbReference>
<protein>
    <recommendedName>
        <fullName evidence="6">Aminotransferase class I/classII large domain-containing protein</fullName>
    </recommendedName>
</protein>
<dbReference type="GO" id="GO:1901605">
    <property type="term" value="P:alpha-amino acid metabolic process"/>
    <property type="evidence" value="ECO:0007669"/>
    <property type="project" value="TreeGrafter"/>
</dbReference>
<dbReference type="Gene3D" id="3.90.1150.10">
    <property type="entry name" value="Aspartate Aminotransferase, domain 1"/>
    <property type="match status" value="1"/>
</dbReference>
<comment type="similarity">
    <text evidence="2">Belongs to the class-I pyridoxal-phosphate-dependent aminotransferase family.</text>
</comment>
<evidence type="ECO:0000256" key="4">
    <source>
        <dbReference type="ARBA" id="ARBA00022679"/>
    </source>
</evidence>
<dbReference type="AlphaFoldDB" id="A0AAD5YJ62"/>
<keyword evidence="8" id="KW-1185">Reference proteome</keyword>
<accession>A0AAD5YJ62</accession>
<dbReference type="PANTHER" id="PTHR42790:SF19">
    <property type="entry name" value="KYNURENINE_ALPHA-AMINOADIPATE AMINOTRANSFERASE, MITOCHONDRIAL"/>
    <property type="match status" value="1"/>
</dbReference>
<name>A0AAD5YJ62_9AGAR</name>
<dbReference type="GO" id="GO:0030170">
    <property type="term" value="F:pyridoxal phosphate binding"/>
    <property type="evidence" value="ECO:0007669"/>
    <property type="project" value="InterPro"/>
</dbReference>
<reference evidence="7" key="1">
    <citation type="submission" date="2022-07" db="EMBL/GenBank/DDBJ databases">
        <title>Genome Sequence of Leucocoprinus birnbaumii.</title>
        <authorList>
            <person name="Buettner E."/>
        </authorList>
    </citation>
    <scope>NUCLEOTIDE SEQUENCE</scope>
    <source>
        <strain evidence="7">VT141</strain>
    </source>
</reference>
<dbReference type="InterPro" id="IPR050859">
    <property type="entry name" value="Class-I_PLP-dep_aminotransf"/>
</dbReference>
<sequence>MTATLERRIEVLKLAREHDFIVLEDDPYFYLYYGTAPRTPSYFSLEPQILPETGRVLRFDSFSKVLSAGMRIGFASGPDPILSAIEKHTATSNLQVSSLTQVIAAKLLDSWGYEGFKTHTERVSEFYREKRDVFQAAMVKYLDGYAEWVKPEAGMFFWFKLNLTSGSDLKDTGDSESVIRTTAFEKGVLALPGKVFLPNGNKTAYVRASFSLSPEADVYEALSRLRAALIEVRVLERFCLLRGSFNPRKPSICPEPPSLLASPDSSEDELGLTLTSDGLVLPL</sequence>
<evidence type="ECO:0000256" key="1">
    <source>
        <dbReference type="ARBA" id="ARBA00001933"/>
    </source>
</evidence>
<dbReference type="Proteomes" id="UP001213000">
    <property type="component" value="Unassembled WGS sequence"/>
</dbReference>
<dbReference type="CDD" id="cd00609">
    <property type="entry name" value="AAT_like"/>
    <property type="match status" value="1"/>
</dbReference>
<dbReference type="Gene3D" id="3.40.640.10">
    <property type="entry name" value="Type I PLP-dependent aspartate aminotransferase-like (Major domain)"/>
    <property type="match status" value="1"/>
</dbReference>
<dbReference type="Pfam" id="PF00155">
    <property type="entry name" value="Aminotran_1_2"/>
    <property type="match status" value="1"/>
</dbReference>